<evidence type="ECO:0000259" key="1">
    <source>
        <dbReference type="PROSITE" id="PS50280"/>
    </source>
</evidence>
<dbReference type="PROSITE" id="PS50280">
    <property type="entry name" value="SET"/>
    <property type="match status" value="1"/>
</dbReference>
<dbReference type="PANTHER" id="PTHR13271">
    <property type="entry name" value="UNCHARACTERIZED PUTATIVE METHYLTRANSFERASE"/>
    <property type="match status" value="1"/>
</dbReference>
<dbReference type="Proteomes" id="UP000243797">
    <property type="component" value="Unassembled WGS sequence"/>
</dbReference>
<dbReference type="InterPro" id="IPR050600">
    <property type="entry name" value="SETD3_SETD6_MTase"/>
</dbReference>
<dbReference type="PANTHER" id="PTHR13271:SF146">
    <property type="entry name" value="SET DOMAIN-CONTAINING PROTEIN"/>
    <property type="match status" value="1"/>
</dbReference>
<name>A0A2K1QNH3_9PEZI</name>
<dbReference type="OrthoDB" id="42889at2759"/>
<protein>
    <submittedName>
        <fullName evidence="2">Ribosomal lysine N-methyltransferase 4</fullName>
    </submittedName>
</protein>
<dbReference type="InParanoid" id="A0A2K1QNH3"/>
<accession>A0A2K1QNH3</accession>
<dbReference type="AlphaFoldDB" id="A0A2K1QNH3"/>
<gene>
    <name evidence="2" type="ORF">CAC42_61</name>
</gene>
<proteinExistence type="predicted"/>
<evidence type="ECO:0000313" key="2">
    <source>
        <dbReference type="EMBL" id="PNS16561.1"/>
    </source>
</evidence>
<sequence>MGTHTSADALIAWLRENNGFLNPSTVLLSDGDHGGHMVATSDIADDAVIMNVPHSIALSCLNAMVDDSLPVLKAHAESFTVEALGVLYLMSQWLDKENSFWKPYLDILPTPEKGFNTPFWFDEEDLQWLKGTDLLNTFEALESAWRTYWRDDTKILNDGGMDRTLIGLHRRLCKWAATVYNSRSLSSRAVRPQDSKYWTAYKHGPKGRQTVLLDFSKVSETRKDFPVLVPIMDCLNHNPEAKVDWAFEPGRFVLSVSKGIGKGEEVYNNYGPKSNSELLMGYGFCIENNPYDCVFETLKPPPRELHRLLRSIHPGYFTTMGAWNSEAATFRLTTWSPHSGKTAWASIPESLIELFYYMVIFERGLEVRPIETDPQDFLTNGHGRRVLPRVAFYIVSSLMPKITKLTESGKVLLQQPQNEKQRYAKMYRDGQLAIMHALRDGLLTYNRSLRPPGSIEEPSNVQKLEIKPYIVTLEEALCIFAAQYPKQHQAFVSGIMNGYSITELSDLWGSEVEQHVWVLLVCAALITCSGTNGETEIQGLVEGRSLLLSQVRSLVNEYDGEQYIQPAPASHMDIDGADEEAASFFRIVMKARSAGSGGDENLNNLWLSRLWTSDLILDWGLRIARSQGMNMRMANGEVRYVLYLHVDD</sequence>
<dbReference type="STRING" id="2082308.A0A2K1QNH3"/>
<dbReference type="GO" id="GO:0016279">
    <property type="term" value="F:protein-lysine N-methyltransferase activity"/>
    <property type="evidence" value="ECO:0007669"/>
    <property type="project" value="TreeGrafter"/>
</dbReference>
<dbReference type="SUPFAM" id="SSF82199">
    <property type="entry name" value="SET domain"/>
    <property type="match status" value="1"/>
</dbReference>
<dbReference type="EMBL" id="NKHZ01000057">
    <property type="protein sequence ID" value="PNS16561.1"/>
    <property type="molecule type" value="Genomic_DNA"/>
</dbReference>
<dbReference type="Gene3D" id="3.90.1410.10">
    <property type="entry name" value="set domain protein methyltransferase, domain 1"/>
    <property type="match status" value="1"/>
</dbReference>
<organism evidence="2 3">
    <name type="scientific">Sphaceloma murrayae</name>
    <dbReference type="NCBI Taxonomy" id="2082308"/>
    <lineage>
        <taxon>Eukaryota</taxon>
        <taxon>Fungi</taxon>
        <taxon>Dikarya</taxon>
        <taxon>Ascomycota</taxon>
        <taxon>Pezizomycotina</taxon>
        <taxon>Dothideomycetes</taxon>
        <taxon>Dothideomycetidae</taxon>
        <taxon>Myriangiales</taxon>
        <taxon>Elsinoaceae</taxon>
        <taxon>Sphaceloma</taxon>
    </lineage>
</organism>
<dbReference type="GO" id="GO:0005634">
    <property type="term" value="C:nucleus"/>
    <property type="evidence" value="ECO:0007669"/>
    <property type="project" value="TreeGrafter"/>
</dbReference>
<evidence type="ECO:0000313" key="3">
    <source>
        <dbReference type="Proteomes" id="UP000243797"/>
    </source>
</evidence>
<keyword evidence="2" id="KW-0489">Methyltransferase</keyword>
<keyword evidence="3" id="KW-1185">Reference proteome</keyword>
<dbReference type="InterPro" id="IPR001214">
    <property type="entry name" value="SET_dom"/>
</dbReference>
<keyword evidence="2" id="KW-0808">Transferase</keyword>
<dbReference type="InterPro" id="IPR046341">
    <property type="entry name" value="SET_dom_sf"/>
</dbReference>
<dbReference type="GO" id="GO:0032259">
    <property type="term" value="P:methylation"/>
    <property type="evidence" value="ECO:0007669"/>
    <property type="project" value="UniProtKB-KW"/>
</dbReference>
<reference evidence="2 3" key="1">
    <citation type="submission" date="2017-06" db="EMBL/GenBank/DDBJ databases">
        <title>Draft genome sequence of a variant of Elsinoe murrayae.</title>
        <authorList>
            <person name="Cheng Q."/>
        </authorList>
    </citation>
    <scope>NUCLEOTIDE SEQUENCE [LARGE SCALE GENOMIC DNA]</scope>
    <source>
        <strain evidence="2 3">CQ-2017a</strain>
    </source>
</reference>
<comment type="caution">
    <text evidence="2">The sequence shown here is derived from an EMBL/GenBank/DDBJ whole genome shotgun (WGS) entry which is preliminary data.</text>
</comment>
<feature type="domain" description="SET" evidence="1">
    <location>
        <begin position="23"/>
        <end position="271"/>
    </location>
</feature>